<keyword evidence="8" id="KW-0934">Plastid</keyword>
<evidence type="ECO:0000256" key="3">
    <source>
        <dbReference type="ARBA" id="ARBA00022714"/>
    </source>
</evidence>
<dbReference type="SUPFAM" id="SSF54292">
    <property type="entry name" value="2Fe-2S ferredoxin-like"/>
    <property type="match status" value="1"/>
</dbReference>
<evidence type="ECO:0000256" key="4">
    <source>
        <dbReference type="ARBA" id="ARBA00022723"/>
    </source>
</evidence>
<evidence type="ECO:0000256" key="7">
    <source>
        <dbReference type="ARBA" id="ARBA00023014"/>
    </source>
</evidence>
<evidence type="ECO:0000256" key="6">
    <source>
        <dbReference type="ARBA" id="ARBA00023004"/>
    </source>
</evidence>
<dbReference type="GO" id="GO:0009055">
    <property type="term" value="F:electron transfer activity"/>
    <property type="evidence" value="ECO:0007669"/>
    <property type="project" value="InterPro"/>
</dbReference>
<dbReference type="GO" id="GO:0051537">
    <property type="term" value="F:2 iron, 2 sulfur cluster binding"/>
    <property type="evidence" value="ECO:0007669"/>
    <property type="project" value="UniProtKB-KW"/>
</dbReference>
<feature type="domain" description="2Fe-2S ferredoxin-type" evidence="9">
    <location>
        <begin position="66"/>
        <end position="155"/>
    </location>
</feature>
<comment type="function">
    <text evidence="8">Ferredoxins are iron-sulfur proteins that transfer electrons in a wide variety of metabolic reactions.</text>
</comment>
<protein>
    <recommendedName>
        <fullName evidence="8">Ferredoxin</fullName>
    </recommendedName>
</protein>
<evidence type="ECO:0000313" key="11">
    <source>
        <dbReference type="Proteomes" id="UP000822688"/>
    </source>
</evidence>
<reference evidence="10" key="1">
    <citation type="submission" date="2020-06" db="EMBL/GenBank/DDBJ databases">
        <title>WGS assembly of Ceratodon purpureus strain R40.</title>
        <authorList>
            <person name="Carey S.B."/>
            <person name="Jenkins J."/>
            <person name="Shu S."/>
            <person name="Lovell J.T."/>
            <person name="Sreedasyam A."/>
            <person name="Maumus F."/>
            <person name="Tiley G.P."/>
            <person name="Fernandez-Pozo N."/>
            <person name="Barry K."/>
            <person name="Chen C."/>
            <person name="Wang M."/>
            <person name="Lipzen A."/>
            <person name="Daum C."/>
            <person name="Saski C.A."/>
            <person name="Payton A.C."/>
            <person name="Mcbreen J.C."/>
            <person name="Conrad R.E."/>
            <person name="Kollar L.M."/>
            <person name="Olsson S."/>
            <person name="Huttunen S."/>
            <person name="Landis J.B."/>
            <person name="Wickett N.J."/>
            <person name="Johnson M.G."/>
            <person name="Rensing S.A."/>
            <person name="Grimwood J."/>
            <person name="Schmutz J."/>
            <person name="Mcdaniel S.F."/>
        </authorList>
    </citation>
    <scope>NUCLEOTIDE SEQUENCE</scope>
    <source>
        <strain evidence="10">R40</strain>
    </source>
</reference>
<keyword evidence="2 8" id="KW-0813">Transport</keyword>
<keyword evidence="7 8" id="KW-0411">Iron-sulfur</keyword>
<proteinExistence type="inferred from homology"/>
<sequence length="167" mass="18186">MAISLASAPQTVARFLSAAPVTTKQGLESPQSSLSWSSRVSTSLKPQQWNVQQRSLGRLECRAQGYKVEIEHEGKKHMLDVPEGESILSVAIEAGITVPYDCHLGVCMTCPAKLEKGTVDQDQGMLSDDVKEQGYTLMCVAYPQSDCSIRTIPEEELLSLQLATADD</sequence>
<evidence type="ECO:0000256" key="2">
    <source>
        <dbReference type="ARBA" id="ARBA00022448"/>
    </source>
</evidence>
<keyword evidence="8" id="KW-0150">Chloroplast</keyword>
<dbReference type="EMBL" id="CM026425">
    <property type="protein sequence ID" value="KAG0576297.1"/>
    <property type="molecule type" value="Genomic_DNA"/>
</dbReference>
<dbReference type="Pfam" id="PF00111">
    <property type="entry name" value="Fer2"/>
    <property type="match status" value="1"/>
</dbReference>
<dbReference type="InterPro" id="IPR001041">
    <property type="entry name" value="2Fe-2S_ferredoxin-type"/>
</dbReference>
<dbReference type="AlphaFoldDB" id="A0A8T0HZU1"/>
<dbReference type="GO" id="GO:0022900">
    <property type="term" value="P:electron transport chain"/>
    <property type="evidence" value="ECO:0007669"/>
    <property type="project" value="InterPro"/>
</dbReference>
<keyword evidence="4 8" id="KW-0479">Metal-binding</keyword>
<comment type="similarity">
    <text evidence="1 8">Belongs to the 2Fe2S plant-type ferredoxin family.</text>
</comment>
<evidence type="ECO:0000256" key="1">
    <source>
        <dbReference type="ARBA" id="ARBA00007874"/>
    </source>
</evidence>
<name>A0A8T0HZU1_CERPU</name>
<comment type="caution">
    <text evidence="10">The sequence shown here is derived from an EMBL/GenBank/DDBJ whole genome shotgun (WGS) entry which is preliminary data.</text>
</comment>
<dbReference type="InterPro" id="IPR036010">
    <property type="entry name" value="2Fe-2S_ferredoxin-like_sf"/>
</dbReference>
<dbReference type="PROSITE" id="PS51085">
    <property type="entry name" value="2FE2S_FER_2"/>
    <property type="match status" value="1"/>
</dbReference>
<dbReference type="InterPro" id="IPR012675">
    <property type="entry name" value="Beta-grasp_dom_sf"/>
</dbReference>
<keyword evidence="6 8" id="KW-0408">Iron</keyword>
<evidence type="ECO:0000256" key="5">
    <source>
        <dbReference type="ARBA" id="ARBA00022982"/>
    </source>
</evidence>
<keyword evidence="3 8" id="KW-0001">2Fe-2S</keyword>
<dbReference type="GO" id="GO:0009507">
    <property type="term" value="C:chloroplast"/>
    <property type="evidence" value="ECO:0007669"/>
    <property type="project" value="UniProtKB-SubCell"/>
</dbReference>
<keyword evidence="5 8" id="KW-0249">Electron transport</keyword>
<comment type="subcellular location">
    <subcellularLocation>
        <location evidence="8">Plastid</location>
        <location evidence="8">Chloroplast</location>
    </subcellularLocation>
</comment>
<evidence type="ECO:0000313" key="10">
    <source>
        <dbReference type="EMBL" id="KAG0576297.1"/>
    </source>
</evidence>
<gene>
    <name evidence="10" type="ORF">KC19_5G069900</name>
</gene>
<keyword evidence="11" id="KW-1185">Reference proteome</keyword>
<dbReference type="GO" id="GO:0046872">
    <property type="term" value="F:metal ion binding"/>
    <property type="evidence" value="ECO:0007669"/>
    <property type="project" value="UniProtKB-KW"/>
</dbReference>
<dbReference type="Proteomes" id="UP000822688">
    <property type="component" value="Chromosome 5"/>
</dbReference>
<evidence type="ECO:0000259" key="9">
    <source>
        <dbReference type="PROSITE" id="PS51085"/>
    </source>
</evidence>
<accession>A0A8T0HZU1</accession>
<comment type="cofactor">
    <cofactor evidence="8">
        <name>[2Fe-2S] cluster</name>
        <dbReference type="ChEBI" id="CHEBI:190135"/>
    </cofactor>
    <text evidence="8">Binds 1 [2Fe-2S] cluster.</text>
</comment>
<evidence type="ECO:0000256" key="8">
    <source>
        <dbReference type="RuleBase" id="RU364001"/>
    </source>
</evidence>
<dbReference type="InterPro" id="IPR010241">
    <property type="entry name" value="Fd_pln"/>
</dbReference>
<organism evidence="10 11">
    <name type="scientific">Ceratodon purpureus</name>
    <name type="common">Fire moss</name>
    <name type="synonym">Dicranum purpureum</name>
    <dbReference type="NCBI Taxonomy" id="3225"/>
    <lineage>
        <taxon>Eukaryota</taxon>
        <taxon>Viridiplantae</taxon>
        <taxon>Streptophyta</taxon>
        <taxon>Embryophyta</taxon>
        <taxon>Bryophyta</taxon>
        <taxon>Bryophytina</taxon>
        <taxon>Bryopsida</taxon>
        <taxon>Dicranidae</taxon>
        <taxon>Pseudoditrichales</taxon>
        <taxon>Ditrichaceae</taxon>
        <taxon>Ceratodon</taxon>
    </lineage>
</organism>
<dbReference type="Gene3D" id="3.10.20.30">
    <property type="match status" value="1"/>
</dbReference>
<dbReference type="PANTHER" id="PTHR43112:SF9">
    <property type="entry name" value="FERREDOXIN C 1, CHLOROPLASTIC"/>
    <property type="match status" value="1"/>
</dbReference>
<dbReference type="PANTHER" id="PTHR43112">
    <property type="entry name" value="FERREDOXIN"/>
    <property type="match status" value="1"/>
</dbReference>
<dbReference type="CDD" id="cd00207">
    <property type="entry name" value="fer2"/>
    <property type="match status" value="1"/>
</dbReference>
<dbReference type="NCBIfam" id="TIGR02008">
    <property type="entry name" value="fdx_plant"/>
    <property type="match status" value="1"/>
</dbReference>